<gene>
    <name evidence="2" type="ORF">VQ7734_03633</name>
</gene>
<keyword evidence="1" id="KW-0812">Transmembrane</keyword>
<keyword evidence="1" id="KW-0472">Membrane</keyword>
<evidence type="ECO:0000313" key="3">
    <source>
        <dbReference type="Proteomes" id="UP000184600"/>
    </source>
</evidence>
<feature type="transmembrane region" description="Helical" evidence="1">
    <location>
        <begin position="65"/>
        <end position="81"/>
    </location>
</feature>
<dbReference type="Proteomes" id="UP000184600">
    <property type="component" value="Unassembled WGS sequence"/>
</dbReference>
<dbReference type="RefSeq" id="WP_073585227.1">
    <property type="nucleotide sequence ID" value="NZ_AP024897.1"/>
</dbReference>
<dbReference type="STRING" id="1117707.VQ7734_03633"/>
<keyword evidence="3" id="KW-1185">Reference proteome</keyword>
<accession>A0A1M7YZ64</accession>
<evidence type="ECO:0000313" key="2">
    <source>
        <dbReference type="EMBL" id="SHO57863.1"/>
    </source>
</evidence>
<reference evidence="3" key="1">
    <citation type="submission" date="2016-12" db="EMBL/GenBank/DDBJ databases">
        <authorList>
            <person name="Rodrigo-Torres L."/>
            <person name="Arahal R.D."/>
            <person name="Lucena T."/>
        </authorList>
    </citation>
    <scope>NUCLEOTIDE SEQUENCE [LARGE SCALE GENOMIC DNA]</scope>
</reference>
<sequence length="170" mass="19590">MTETNFTNAPNPHQNQKADFSIFDVHYSARMEQYNAIFYRRFDNLLTIVQLILGSSIAFQLSNNMVTGFLMVAISMFVFTIKPAQVSAKSDIQYHCYLPLITSQLSEEELHTRFLEIQKRDSNVILSLSNIAFIRAGLEKELDVSQEKLSVKEWVLARFIGETLKMKNNE</sequence>
<evidence type="ECO:0000256" key="1">
    <source>
        <dbReference type="SAM" id="Phobius"/>
    </source>
</evidence>
<organism evidence="2 3">
    <name type="scientific">Vibrio quintilis</name>
    <dbReference type="NCBI Taxonomy" id="1117707"/>
    <lineage>
        <taxon>Bacteria</taxon>
        <taxon>Pseudomonadati</taxon>
        <taxon>Pseudomonadota</taxon>
        <taxon>Gammaproteobacteria</taxon>
        <taxon>Vibrionales</taxon>
        <taxon>Vibrionaceae</taxon>
        <taxon>Vibrio</taxon>
    </lineage>
</organism>
<protein>
    <recommendedName>
        <fullName evidence="4">SMODS and SLOG-associating 2TM effector domain-containing protein</fullName>
    </recommendedName>
</protein>
<keyword evidence="1" id="KW-1133">Transmembrane helix</keyword>
<name>A0A1M7YZ64_9VIBR</name>
<proteinExistence type="predicted"/>
<dbReference type="EMBL" id="FRFG01000048">
    <property type="protein sequence ID" value="SHO57863.1"/>
    <property type="molecule type" value="Genomic_DNA"/>
</dbReference>
<dbReference type="AlphaFoldDB" id="A0A1M7YZ64"/>
<evidence type="ECO:0008006" key="4">
    <source>
        <dbReference type="Google" id="ProtNLM"/>
    </source>
</evidence>
<dbReference type="OrthoDB" id="5917824at2"/>